<dbReference type="GO" id="GO:0016787">
    <property type="term" value="F:hydrolase activity"/>
    <property type="evidence" value="ECO:0007669"/>
    <property type="project" value="UniProtKB-KW"/>
</dbReference>
<evidence type="ECO:0000313" key="15">
    <source>
        <dbReference type="Proteomes" id="UP000663583"/>
    </source>
</evidence>
<evidence type="ECO:0000256" key="9">
    <source>
        <dbReference type="ARBA" id="ARBA00023136"/>
    </source>
</evidence>
<dbReference type="Pfam" id="PF05108">
    <property type="entry name" value="T7SS_ESX1_EccB"/>
    <property type="match status" value="1"/>
</dbReference>
<dbReference type="GO" id="GO:0005576">
    <property type="term" value="C:extracellular region"/>
    <property type="evidence" value="ECO:0007669"/>
    <property type="project" value="TreeGrafter"/>
</dbReference>
<organism evidence="13 15">
    <name type="scientific">Mycobacterium kubicae</name>
    <dbReference type="NCBI Taxonomy" id="120959"/>
    <lineage>
        <taxon>Bacteria</taxon>
        <taxon>Bacillati</taxon>
        <taxon>Actinomycetota</taxon>
        <taxon>Actinomycetes</taxon>
        <taxon>Mycobacteriales</taxon>
        <taxon>Mycobacteriaceae</taxon>
        <taxon>Mycobacterium</taxon>
        <taxon>Mycobacterium simiae complex</taxon>
    </lineage>
</organism>
<name>A0AAX1JF36_9MYCO</name>
<dbReference type="GO" id="GO:0005524">
    <property type="term" value="F:ATP binding"/>
    <property type="evidence" value="ECO:0007669"/>
    <property type="project" value="UniProtKB-KW"/>
</dbReference>
<dbReference type="EMBL" id="CP065047">
    <property type="protein sequence ID" value="QPI38978.1"/>
    <property type="molecule type" value="Genomic_DNA"/>
</dbReference>
<reference evidence="12" key="2">
    <citation type="submission" date="2020-02" db="EMBL/GenBank/DDBJ databases">
        <authorList>
            <person name="Matsumoto Y."/>
            <person name="Kinjo T."/>
            <person name="Motooka D."/>
            <person name="Nabeya D."/>
            <person name="Jung N."/>
            <person name="Uechi K."/>
            <person name="Horii T."/>
            <person name="Iida T."/>
            <person name="Fujita J."/>
            <person name="Nakamura S."/>
        </authorList>
    </citation>
    <scope>NUCLEOTIDE SEQUENCE</scope>
    <source>
        <strain evidence="12">JCM 13573</strain>
    </source>
</reference>
<dbReference type="RefSeq" id="WP_085073703.1">
    <property type="nucleotide sequence ID" value="NZ_BLKU01000002.1"/>
</dbReference>
<evidence type="ECO:0000256" key="8">
    <source>
        <dbReference type="ARBA" id="ARBA00022989"/>
    </source>
</evidence>
<protein>
    <submittedName>
        <fullName evidence="13">Type VII secretion protein EccB</fullName>
    </submittedName>
</protein>
<accession>A0AAX1JF36</accession>
<keyword evidence="7" id="KW-0067">ATP-binding</keyword>
<dbReference type="AlphaFoldDB" id="A0AAX1JF36"/>
<sequence length="460" mass="46876">MSRQGTTWLQISARRFLLRRLEAALLGRDLGSVSRPHAVGSTLGCLVAAVAVAGCAALAVLHPRPGLGDARIVMSRESGALYVRVGETWHPVLNLASARLIAATSANPTPVHDSDLSRTKRGPLLGIPGAPADLAGPLPASESVWTVCDGEAPGVTTVLVGRVAVQGLGAERAVLVAPVSGAPAYLLYRGQRAVVDLADRAAVRALRLEGRKPRLVSQALLNSVPEAPPITAPHVGGAAGRTASGLPGFAVGTVLRITRVQGEESYVVLGAGVQRIGQVTADLLRFGDSRGSADVAVVAPDAIRAAPVVNELPVSTFPDRAPEVSDAAAVCATWAPRGHGPAEVVISVGSGPPFPAGQGPVTLSQADGRGPALDAFHLPPGRSAYVAARNLSGEGTGSRYLVTDTGARFAVHDDEAAHDLGLPAAASAAPWPMLATLPSGPELSREKASVARDIVAAGPP</sequence>
<keyword evidence="9 11" id="KW-0472">Membrane</keyword>
<gene>
    <name evidence="13" type="primary">eccB</name>
    <name evidence="13" type="ORF">I2456_05590</name>
    <name evidence="12" type="ORF">MKUB_06310</name>
</gene>
<evidence type="ECO:0000313" key="13">
    <source>
        <dbReference type="EMBL" id="QPI38978.1"/>
    </source>
</evidence>
<evidence type="ECO:0000256" key="11">
    <source>
        <dbReference type="SAM" id="Phobius"/>
    </source>
</evidence>
<dbReference type="InterPro" id="IPR042485">
    <property type="entry name" value="T7SS_EccB_R3"/>
</dbReference>
<evidence type="ECO:0000256" key="5">
    <source>
        <dbReference type="ARBA" id="ARBA00022741"/>
    </source>
</evidence>
<dbReference type="GO" id="GO:0005886">
    <property type="term" value="C:plasma membrane"/>
    <property type="evidence" value="ECO:0007669"/>
    <property type="project" value="UniProtKB-SubCell"/>
</dbReference>
<keyword evidence="5" id="KW-0547">Nucleotide-binding</keyword>
<reference evidence="12 14" key="1">
    <citation type="journal article" date="2019" name="Emerg. Microbes Infect.">
        <title>Comprehensive subspecies identification of 175 nontuberculous mycobacteria species based on 7547 genomic profiles.</title>
        <authorList>
            <person name="Matsumoto Y."/>
            <person name="Kinjo T."/>
            <person name="Motooka D."/>
            <person name="Nabeya D."/>
            <person name="Jung N."/>
            <person name="Uechi K."/>
            <person name="Horii T."/>
            <person name="Iida T."/>
            <person name="Fujita J."/>
            <person name="Nakamura S."/>
        </authorList>
    </citation>
    <scope>NUCLEOTIDE SEQUENCE [LARGE SCALE GENOMIC DNA]</scope>
    <source>
        <strain evidence="12 14">JCM 13573</strain>
    </source>
</reference>
<evidence type="ECO:0000256" key="3">
    <source>
        <dbReference type="ARBA" id="ARBA00022475"/>
    </source>
</evidence>
<evidence type="ECO:0000313" key="14">
    <source>
        <dbReference type="Proteomes" id="UP000465306"/>
    </source>
</evidence>
<dbReference type="EMBL" id="BLKU01000002">
    <property type="protein sequence ID" value="GFG63141.1"/>
    <property type="molecule type" value="Genomic_DNA"/>
</dbReference>
<dbReference type="InterPro" id="IPR007795">
    <property type="entry name" value="T7SS_EccB"/>
</dbReference>
<reference evidence="13" key="3">
    <citation type="submission" date="2020-11" db="EMBL/GenBank/DDBJ databases">
        <title>Intraspecies plasmid and genomic variation of Mycobacterium kubicae revealed by the complete genome sequences of two clinical isolates.</title>
        <authorList>
            <person name="Hendrix J.R."/>
            <person name="Epperson L.E."/>
            <person name="Honda J.R."/>
            <person name="Strong M."/>
        </authorList>
    </citation>
    <scope>NUCLEOTIDE SEQUENCE</scope>
    <source>
        <strain evidence="13">JCM 13573</strain>
    </source>
</reference>
<dbReference type="PANTHER" id="PTHR40765:SF2">
    <property type="entry name" value="ESX-2 SECRETION SYSTEM ATPASE ECCB2"/>
    <property type="match status" value="1"/>
</dbReference>
<evidence type="ECO:0000256" key="2">
    <source>
        <dbReference type="ARBA" id="ARBA00008149"/>
    </source>
</evidence>
<evidence type="ECO:0000313" key="12">
    <source>
        <dbReference type="EMBL" id="GFG63141.1"/>
    </source>
</evidence>
<proteinExistence type="inferred from homology"/>
<feature type="transmembrane region" description="Helical" evidence="11">
    <location>
        <begin position="38"/>
        <end position="61"/>
    </location>
</feature>
<keyword evidence="3" id="KW-1003">Cell membrane</keyword>
<evidence type="ECO:0000256" key="1">
    <source>
        <dbReference type="ARBA" id="ARBA00004162"/>
    </source>
</evidence>
<dbReference type="InterPro" id="IPR044857">
    <property type="entry name" value="T7SS_EccB_R1"/>
</dbReference>
<dbReference type="KEGG" id="mku:I2456_05590"/>
<dbReference type="Proteomes" id="UP000465306">
    <property type="component" value="Unassembled WGS sequence"/>
</dbReference>
<evidence type="ECO:0000256" key="6">
    <source>
        <dbReference type="ARBA" id="ARBA00022801"/>
    </source>
</evidence>
<comment type="subcellular location">
    <subcellularLocation>
        <location evidence="1">Cell membrane</location>
        <topology evidence="1">Single-pass membrane protein</topology>
    </subcellularLocation>
</comment>
<dbReference type="Gene3D" id="2.40.50.910">
    <property type="entry name" value="Type VII secretion system EccB, repeat 3 domain"/>
    <property type="match status" value="1"/>
</dbReference>
<dbReference type="Gene3D" id="3.30.2390.20">
    <property type="entry name" value="Type VII secretion system EccB, repeat 1 domain"/>
    <property type="match status" value="1"/>
</dbReference>
<evidence type="ECO:0000256" key="7">
    <source>
        <dbReference type="ARBA" id="ARBA00022840"/>
    </source>
</evidence>
<evidence type="ECO:0000256" key="4">
    <source>
        <dbReference type="ARBA" id="ARBA00022692"/>
    </source>
</evidence>
<evidence type="ECO:0000256" key="10">
    <source>
        <dbReference type="SAM" id="MobiDB-lite"/>
    </source>
</evidence>
<dbReference type="NCBIfam" id="TIGR03919">
    <property type="entry name" value="T7SS_EccB"/>
    <property type="match status" value="1"/>
</dbReference>
<keyword evidence="6" id="KW-0378">Hydrolase</keyword>
<comment type="similarity">
    <text evidence="2">Belongs to the EccB family.</text>
</comment>
<keyword evidence="14" id="KW-1185">Reference proteome</keyword>
<dbReference type="Proteomes" id="UP000663583">
    <property type="component" value="Chromosome"/>
</dbReference>
<dbReference type="PANTHER" id="PTHR40765">
    <property type="entry name" value="ESX-2 SECRETION SYSTEM ATPASE ECCB2"/>
    <property type="match status" value="1"/>
</dbReference>
<feature type="region of interest" description="Disordered" evidence="10">
    <location>
        <begin position="440"/>
        <end position="460"/>
    </location>
</feature>
<keyword evidence="8 11" id="KW-1133">Transmembrane helix</keyword>
<keyword evidence="4 11" id="KW-0812">Transmembrane</keyword>